<dbReference type="NCBIfam" id="TIGR02532">
    <property type="entry name" value="IV_pilin_GFxxxE"/>
    <property type="match status" value="1"/>
</dbReference>
<dbReference type="Proteomes" id="UP000178651">
    <property type="component" value="Unassembled WGS sequence"/>
</dbReference>
<accession>A0A1G1YZR4</accession>
<proteinExistence type="predicted"/>
<organism evidence="2 3">
    <name type="scientific">Candidatus Colwellbacteria bacterium RIFCSPHIGHO2_02_FULL_43_15</name>
    <dbReference type="NCBI Taxonomy" id="1797686"/>
    <lineage>
        <taxon>Bacteria</taxon>
        <taxon>Candidatus Colwelliibacteriota</taxon>
    </lineage>
</organism>
<dbReference type="Gene3D" id="3.30.700.10">
    <property type="entry name" value="Glycoprotein, Type 4 Pilin"/>
    <property type="match status" value="1"/>
</dbReference>
<dbReference type="EMBL" id="MHIU01000022">
    <property type="protein sequence ID" value="OGY57852.1"/>
    <property type="molecule type" value="Genomic_DNA"/>
</dbReference>
<protein>
    <recommendedName>
        <fullName evidence="4">Fibronectin type-III domain-containing protein</fullName>
    </recommendedName>
</protein>
<dbReference type="InterPro" id="IPR045584">
    <property type="entry name" value="Pilin-like"/>
</dbReference>
<evidence type="ECO:0000313" key="3">
    <source>
        <dbReference type="Proteomes" id="UP000178651"/>
    </source>
</evidence>
<dbReference type="PROSITE" id="PS00409">
    <property type="entry name" value="PROKAR_NTER_METHYL"/>
    <property type="match status" value="1"/>
</dbReference>
<dbReference type="InterPro" id="IPR012902">
    <property type="entry name" value="N_methyl_site"/>
</dbReference>
<feature type="transmembrane region" description="Helical" evidence="1">
    <location>
        <begin position="12"/>
        <end position="30"/>
    </location>
</feature>
<evidence type="ECO:0000313" key="2">
    <source>
        <dbReference type="EMBL" id="OGY57852.1"/>
    </source>
</evidence>
<dbReference type="SUPFAM" id="SSF54523">
    <property type="entry name" value="Pili subunits"/>
    <property type="match status" value="1"/>
</dbReference>
<sequence>MKRKSGFTLIELVLVVGVVGILATVTVLLINPVEFLKQGRDARRIAELRTVNDALGVVQFYKPSALGVPDDIIYVSIPSATAPDCDPSLPPPPFPWSYECKTQADYRKVDGSGWIPVDFNSVSTVPPLGVLPVDSINVAEDGLYYTYVKGSWELNAMMESIAYNNGGEKNVVGNDGGDTNLLFEIGTELTNVPVEINDRLGTGAAFAPAVTTLAATDTTSSTTTLNGSANPGGLSATGWFRYDTVSPGSCNDTFGTRAPTTGGSALGSGMIPVNYFEDLSGLTPGITYYFCAIAENSLGKSY</sequence>
<gene>
    <name evidence="2" type="ORF">A3D47_01965</name>
</gene>
<comment type="caution">
    <text evidence="2">The sequence shown here is derived from an EMBL/GenBank/DDBJ whole genome shotgun (WGS) entry which is preliminary data.</text>
</comment>
<keyword evidence="1" id="KW-0472">Membrane</keyword>
<dbReference type="Pfam" id="PF07963">
    <property type="entry name" value="N_methyl"/>
    <property type="match status" value="1"/>
</dbReference>
<name>A0A1G1YZR4_9BACT</name>
<reference evidence="2 3" key="1">
    <citation type="journal article" date="2016" name="Nat. Commun.">
        <title>Thousands of microbial genomes shed light on interconnected biogeochemical processes in an aquifer system.</title>
        <authorList>
            <person name="Anantharaman K."/>
            <person name="Brown C.T."/>
            <person name="Hug L.A."/>
            <person name="Sharon I."/>
            <person name="Castelle C.J."/>
            <person name="Probst A.J."/>
            <person name="Thomas B.C."/>
            <person name="Singh A."/>
            <person name="Wilkins M.J."/>
            <person name="Karaoz U."/>
            <person name="Brodie E.L."/>
            <person name="Williams K.H."/>
            <person name="Hubbard S.S."/>
            <person name="Banfield J.F."/>
        </authorList>
    </citation>
    <scope>NUCLEOTIDE SEQUENCE [LARGE SCALE GENOMIC DNA]</scope>
</reference>
<keyword evidence="1" id="KW-1133">Transmembrane helix</keyword>
<evidence type="ECO:0000256" key="1">
    <source>
        <dbReference type="SAM" id="Phobius"/>
    </source>
</evidence>
<evidence type="ECO:0008006" key="4">
    <source>
        <dbReference type="Google" id="ProtNLM"/>
    </source>
</evidence>
<keyword evidence="1" id="KW-0812">Transmembrane</keyword>
<dbReference type="AlphaFoldDB" id="A0A1G1YZR4"/>